<dbReference type="RefSeq" id="WP_271635352.1">
    <property type="nucleotide sequence ID" value="NZ_CP094970.1"/>
</dbReference>
<keyword evidence="1" id="KW-0812">Transmembrane</keyword>
<keyword evidence="1" id="KW-1133">Transmembrane helix</keyword>
<dbReference type="KEGG" id="sgrg:L0C25_05070"/>
<feature type="transmembrane region" description="Helical" evidence="1">
    <location>
        <begin position="201"/>
        <end position="222"/>
    </location>
</feature>
<proteinExistence type="predicted"/>
<feature type="transmembrane region" description="Helical" evidence="1">
    <location>
        <begin position="103"/>
        <end position="119"/>
    </location>
</feature>
<name>A0AA46YMA8_9ACTN</name>
<dbReference type="NCBIfam" id="TIGR02206">
    <property type="entry name" value="intg_mem_TP0381"/>
    <property type="match status" value="1"/>
</dbReference>
<keyword evidence="3" id="KW-1185">Reference proteome</keyword>
<evidence type="ECO:0000313" key="2">
    <source>
        <dbReference type="EMBL" id="UYM06449.1"/>
    </source>
</evidence>
<dbReference type="Pfam" id="PF14808">
    <property type="entry name" value="TMEM164"/>
    <property type="match status" value="1"/>
</dbReference>
<accession>A0AA46YMA8</accession>
<feature type="transmembrane region" description="Helical" evidence="1">
    <location>
        <begin position="131"/>
        <end position="153"/>
    </location>
</feature>
<dbReference type="Proteomes" id="UP001164390">
    <property type="component" value="Chromosome"/>
</dbReference>
<keyword evidence="1" id="KW-0472">Membrane</keyword>
<reference evidence="2" key="1">
    <citation type="submission" date="2022-01" db="EMBL/GenBank/DDBJ databases">
        <title>Nocardioidaceae gen. sp. A5X3R13.</title>
        <authorList>
            <person name="Lopez Marin M.A."/>
            <person name="Uhlik O."/>
        </authorList>
    </citation>
    <scope>NUCLEOTIDE SEQUENCE</scope>
    <source>
        <strain evidence="2">A5X3R13</strain>
    </source>
</reference>
<evidence type="ECO:0000313" key="3">
    <source>
        <dbReference type="Proteomes" id="UP001164390"/>
    </source>
</evidence>
<sequence length="238" mass="26113">MDVWAAEDFATFGGAHLAVLGVFVVGAFVLVAVGRAQRGTSEVPPFSKVLAVLVPAVTVPLQVYQQLPGQWNLEKSLPLQLCDLAWISAAIALWTLRPWAIGLTYFWGLTLTTQAVATPDLGSTFPEPSFLMYWAMHLLIVWSAMYLTFGLGLGPTWRDYRICVLVTLAWAVAMLAFNALVGSNYGFLNGKPDDPSLLDLLGPWPVYLGFEIAIILGVWALMTWPWVVRQRGSEVAVT</sequence>
<feature type="transmembrane region" description="Helical" evidence="1">
    <location>
        <begin position="12"/>
        <end position="34"/>
    </location>
</feature>
<dbReference type="InterPro" id="IPR011737">
    <property type="entry name" value="CHP02206_TP0381"/>
</dbReference>
<evidence type="ECO:0000256" key="1">
    <source>
        <dbReference type="SAM" id="Phobius"/>
    </source>
</evidence>
<dbReference type="EMBL" id="CP094970">
    <property type="protein sequence ID" value="UYM06449.1"/>
    <property type="molecule type" value="Genomic_DNA"/>
</dbReference>
<feature type="transmembrane region" description="Helical" evidence="1">
    <location>
        <begin position="160"/>
        <end position="181"/>
    </location>
</feature>
<gene>
    <name evidence="2" type="ORF">L0C25_05070</name>
</gene>
<dbReference type="AlphaFoldDB" id="A0AA46YMA8"/>
<protein>
    <submittedName>
        <fullName evidence="2">TIGR02206 family membrane protein</fullName>
    </submittedName>
</protein>
<organism evidence="2 3">
    <name type="scientific">Solicola gregarius</name>
    <dbReference type="NCBI Taxonomy" id="2908642"/>
    <lineage>
        <taxon>Bacteria</taxon>
        <taxon>Bacillati</taxon>
        <taxon>Actinomycetota</taxon>
        <taxon>Actinomycetes</taxon>
        <taxon>Propionibacteriales</taxon>
        <taxon>Nocardioidaceae</taxon>
        <taxon>Solicola</taxon>
    </lineage>
</organism>